<comment type="caution">
    <text evidence="1">The sequence shown here is derived from an EMBL/GenBank/DDBJ whole genome shotgun (WGS) entry which is preliminary data.</text>
</comment>
<name>M2AXG6_9BACT</name>
<gene>
    <name evidence="1" type="ORF">RE6C_04476</name>
</gene>
<evidence type="ECO:0000313" key="1">
    <source>
        <dbReference type="EMBL" id="EMB14669.1"/>
    </source>
</evidence>
<reference evidence="1" key="2">
    <citation type="journal article" date="2013" name="Mar. Genomics">
        <title>Expression of sulfatases in Rhodopirellula baltica and the diversity of sulfatases in the genus Rhodopirellula.</title>
        <authorList>
            <person name="Wegner C.E."/>
            <person name="Richter-Heitmann T."/>
            <person name="Klindworth A."/>
            <person name="Klockow C."/>
            <person name="Richter M."/>
            <person name="Achstetter T."/>
            <person name="Glockner F.O."/>
            <person name="Harder J."/>
        </authorList>
    </citation>
    <scope>NUCLEOTIDE SEQUENCE [LARGE SCALE GENOMIC DNA]</scope>
    <source>
        <strain evidence="1">6C</strain>
    </source>
</reference>
<accession>M2AXG6</accession>
<sequence>MIDGGGRVIRLDSVPSWMRADFRQQREYFVFSAPGKHRKLGANQRPVQHAEYAAARET</sequence>
<organism evidence="1 2">
    <name type="scientific">Rhodopirellula europaea 6C</name>
    <dbReference type="NCBI Taxonomy" id="1263867"/>
    <lineage>
        <taxon>Bacteria</taxon>
        <taxon>Pseudomonadati</taxon>
        <taxon>Planctomycetota</taxon>
        <taxon>Planctomycetia</taxon>
        <taxon>Pirellulales</taxon>
        <taxon>Pirellulaceae</taxon>
        <taxon>Rhodopirellula</taxon>
    </lineage>
</organism>
<reference evidence="1" key="1">
    <citation type="submission" date="2012-11" db="EMBL/GenBank/DDBJ databases">
        <title>Permanent draft genomes of Rhodopirellula europaea strain SH398 and 6C.</title>
        <authorList>
            <person name="Richter M."/>
            <person name="Richter-Heitmann T."/>
            <person name="Frank C."/>
            <person name="Harder J."/>
            <person name="Glockner F.O."/>
        </authorList>
    </citation>
    <scope>NUCLEOTIDE SEQUENCE</scope>
    <source>
        <strain evidence="1">6C</strain>
    </source>
</reference>
<evidence type="ECO:0000313" key="2">
    <source>
        <dbReference type="Proteomes" id="UP000011529"/>
    </source>
</evidence>
<dbReference type="EMBL" id="ANMO01000211">
    <property type="protein sequence ID" value="EMB14669.1"/>
    <property type="molecule type" value="Genomic_DNA"/>
</dbReference>
<dbReference type="Proteomes" id="UP000011529">
    <property type="component" value="Unassembled WGS sequence"/>
</dbReference>
<proteinExistence type="predicted"/>
<dbReference type="AlphaFoldDB" id="M2AXG6"/>
<protein>
    <submittedName>
        <fullName evidence="1">Uncharacterized protein</fullName>
    </submittedName>
</protein>
<keyword evidence="2" id="KW-1185">Reference proteome</keyword>
<dbReference type="PATRIC" id="fig|1263867.3.peg.4799"/>